<evidence type="ECO:0000256" key="1">
    <source>
        <dbReference type="SAM" id="Phobius"/>
    </source>
</evidence>
<feature type="transmembrane region" description="Helical" evidence="1">
    <location>
        <begin position="39"/>
        <end position="58"/>
    </location>
</feature>
<dbReference type="RefSeq" id="WP_016456281.1">
    <property type="nucleotide sequence ID" value="NZ_KE150269.1"/>
</dbReference>
<organism evidence="2 3">
    <name type="scientific">Propionimicrobium lymphophilum ACS-093-V-SCH5</name>
    <dbReference type="NCBI Taxonomy" id="883161"/>
    <lineage>
        <taxon>Bacteria</taxon>
        <taxon>Bacillati</taxon>
        <taxon>Actinomycetota</taxon>
        <taxon>Actinomycetes</taxon>
        <taxon>Propionibacteriales</taxon>
        <taxon>Propionibacteriaceae</taxon>
        <taxon>Propionimicrobium</taxon>
    </lineage>
</organism>
<protein>
    <submittedName>
        <fullName evidence="2">Uncharacterized protein</fullName>
    </submittedName>
</protein>
<dbReference type="HOGENOM" id="CLU_2827726_0_0_11"/>
<sequence length="66" mass="7398">MKNNKSRTRINWDRALLLVTLLALTIAGFVMIFCDLLTPAFLFAWGVAAVCVLSMLIIDAEDKRGR</sequence>
<gene>
    <name evidence="2" type="ORF">HMPREF9306_01455</name>
</gene>
<name>S2WW14_9ACTN</name>
<keyword evidence="1" id="KW-0472">Membrane</keyword>
<dbReference type="Proteomes" id="UP000014417">
    <property type="component" value="Unassembled WGS sequence"/>
</dbReference>
<reference evidence="2 3" key="1">
    <citation type="submission" date="2013-04" db="EMBL/GenBank/DDBJ databases">
        <title>The Genome Sequence of Propionimicrobium lymphophilum ACS-093-V-SCH5.</title>
        <authorList>
            <consortium name="The Broad Institute Genomics Platform"/>
            <person name="Earl A."/>
            <person name="Ward D."/>
            <person name="Feldgarden M."/>
            <person name="Gevers D."/>
            <person name="Saerens B."/>
            <person name="Vaneechoutte M."/>
            <person name="Walker B."/>
            <person name="Young S."/>
            <person name="Zeng Q."/>
            <person name="Gargeya S."/>
            <person name="Fitzgerald M."/>
            <person name="Haas B."/>
            <person name="Abouelleil A."/>
            <person name="Allen A.W."/>
            <person name="Alvarado L."/>
            <person name="Arachchi H.M."/>
            <person name="Berlin A.M."/>
            <person name="Chapman S.B."/>
            <person name="Gainer-Dewar J."/>
            <person name="Goldberg J."/>
            <person name="Griggs A."/>
            <person name="Gujja S."/>
            <person name="Hansen M."/>
            <person name="Howarth C."/>
            <person name="Imamovic A."/>
            <person name="Ireland A."/>
            <person name="Larimer J."/>
            <person name="McCowan C."/>
            <person name="Murphy C."/>
            <person name="Pearson M."/>
            <person name="Poon T.W."/>
            <person name="Priest M."/>
            <person name="Roberts A."/>
            <person name="Saif S."/>
            <person name="Shea T."/>
            <person name="Sisk P."/>
            <person name="Sykes S."/>
            <person name="Wortman J."/>
            <person name="Nusbaum C."/>
            <person name="Birren B."/>
        </authorList>
    </citation>
    <scope>NUCLEOTIDE SEQUENCE [LARGE SCALE GENOMIC DNA]</scope>
    <source>
        <strain evidence="2 3">ACS-093-V-SCH5</strain>
    </source>
</reference>
<keyword evidence="1" id="KW-0812">Transmembrane</keyword>
<keyword evidence="1" id="KW-1133">Transmembrane helix</keyword>
<accession>S2WW14</accession>
<keyword evidence="3" id="KW-1185">Reference proteome</keyword>
<evidence type="ECO:0000313" key="3">
    <source>
        <dbReference type="Proteomes" id="UP000014417"/>
    </source>
</evidence>
<dbReference type="STRING" id="883161.HMPREF9306_01455"/>
<dbReference type="AlphaFoldDB" id="S2WW14"/>
<evidence type="ECO:0000313" key="2">
    <source>
        <dbReference type="EMBL" id="EPD31899.1"/>
    </source>
</evidence>
<comment type="caution">
    <text evidence="2">The sequence shown here is derived from an EMBL/GenBank/DDBJ whole genome shotgun (WGS) entry which is preliminary data.</text>
</comment>
<feature type="transmembrane region" description="Helical" evidence="1">
    <location>
        <begin position="12"/>
        <end position="33"/>
    </location>
</feature>
<proteinExistence type="predicted"/>
<dbReference type="EMBL" id="AGZR01000009">
    <property type="protein sequence ID" value="EPD31899.1"/>
    <property type="molecule type" value="Genomic_DNA"/>
</dbReference>